<feature type="binding site" evidence="16">
    <location>
        <position position="243"/>
    </location>
    <ligand>
        <name>substrate</name>
    </ligand>
</feature>
<dbReference type="HAMAP" id="MF_02121">
    <property type="entry name" value="ASADH"/>
    <property type="match status" value="1"/>
</dbReference>
<evidence type="ECO:0000256" key="14">
    <source>
        <dbReference type="ARBA" id="ARBA00023167"/>
    </source>
</evidence>
<feature type="active site" description="Acyl-thioester intermediate" evidence="16 17">
    <location>
        <position position="137"/>
    </location>
</feature>
<keyword evidence="8 16" id="KW-0028">Amino-acid biosynthesis</keyword>
<dbReference type="OrthoDB" id="9022717at2"/>
<dbReference type="NCBIfam" id="NF005144">
    <property type="entry name" value="PRK06598.1"/>
    <property type="match status" value="1"/>
</dbReference>
<protein>
    <recommendedName>
        <fullName evidence="7 16">Aspartate-semialdehyde dehydrogenase</fullName>
        <shortName evidence="16">ASA dehydrogenase</shortName>
        <shortName evidence="16">ASADH</shortName>
        <ecNumber evidence="7 16">1.2.1.11</ecNumber>
    </recommendedName>
    <alternativeName>
        <fullName evidence="16">Aspartate-beta-semialdehyde dehydrogenase</fullName>
    </alternativeName>
</protein>
<comment type="subunit">
    <text evidence="6 16">Homodimer.</text>
</comment>
<comment type="pathway">
    <text evidence="4 16">Amino-acid biosynthesis; L-threonine biosynthesis; L-threonine from L-aspartate: step 2/5.</text>
</comment>
<dbReference type="SUPFAM" id="SSF51735">
    <property type="entry name" value="NAD(P)-binding Rossmann-fold domains"/>
    <property type="match status" value="1"/>
</dbReference>
<dbReference type="AlphaFoldDB" id="A0A2U8DEU2"/>
<feature type="binding site" evidence="16">
    <location>
        <begin position="11"/>
        <end position="14"/>
    </location>
    <ligand>
        <name>NADP(+)</name>
        <dbReference type="ChEBI" id="CHEBI:58349"/>
    </ligand>
</feature>
<dbReference type="Gene3D" id="3.40.50.720">
    <property type="entry name" value="NAD(P)-binding Rossmann-like Domain"/>
    <property type="match status" value="1"/>
</dbReference>
<dbReference type="InterPro" id="IPR012080">
    <property type="entry name" value="Asp_semialdehyde_DH"/>
</dbReference>
<evidence type="ECO:0000256" key="4">
    <source>
        <dbReference type="ARBA" id="ARBA00005097"/>
    </source>
</evidence>
<dbReference type="GO" id="GO:0051287">
    <property type="term" value="F:NAD binding"/>
    <property type="evidence" value="ECO:0007669"/>
    <property type="project" value="InterPro"/>
</dbReference>
<dbReference type="SUPFAM" id="SSF55347">
    <property type="entry name" value="Glyceraldehyde-3-phosphate dehydrogenase-like, C-terminal domain"/>
    <property type="match status" value="1"/>
</dbReference>
<dbReference type="GO" id="GO:0009097">
    <property type="term" value="P:isoleucine biosynthetic process"/>
    <property type="evidence" value="ECO:0007669"/>
    <property type="project" value="InterPro"/>
</dbReference>
<comment type="function">
    <text evidence="1 16">Catalyzes the NADPH-dependent formation of L-aspartate-semialdehyde (L-ASA) by the reductive dephosphorylation of L-aspartyl-4-phosphate.</text>
</comment>
<evidence type="ECO:0000256" key="2">
    <source>
        <dbReference type="ARBA" id="ARBA00005021"/>
    </source>
</evidence>
<gene>
    <name evidence="16 19" type="primary">asd</name>
    <name evidence="19" type="ORF">DD681_00800</name>
</gene>
<comment type="similarity">
    <text evidence="5 16">Belongs to the aspartate-semialdehyde dehydrogenase family.</text>
</comment>
<dbReference type="UniPathway" id="UPA00034">
    <property type="reaction ID" value="UER00016"/>
</dbReference>
<evidence type="ECO:0000256" key="3">
    <source>
        <dbReference type="ARBA" id="ARBA00005076"/>
    </source>
</evidence>
<evidence type="ECO:0000256" key="12">
    <source>
        <dbReference type="ARBA" id="ARBA00023002"/>
    </source>
</evidence>
<name>A0A2U8DEU2_9GAMM</name>
<dbReference type="InterPro" id="IPR000534">
    <property type="entry name" value="Semialdehyde_DH_NAD-bd"/>
</dbReference>
<evidence type="ECO:0000256" key="10">
    <source>
        <dbReference type="ARBA" id="ARBA00022857"/>
    </source>
</evidence>
<evidence type="ECO:0000256" key="13">
    <source>
        <dbReference type="ARBA" id="ARBA00023154"/>
    </source>
</evidence>
<keyword evidence="9 16" id="KW-0791">Threonine biosynthesis</keyword>
<dbReference type="CDD" id="cd23938">
    <property type="entry name" value="ASADH_C_bac_like"/>
    <property type="match status" value="1"/>
</dbReference>
<comment type="pathway">
    <text evidence="2 16">Amino-acid biosynthesis; L-methionine biosynthesis via de novo pathway; L-homoserine from L-aspartate: step 2/3.</text>
</comment>
<evidence type="ECO:0000256" key="9">
    <source>
        <dbReference type="ARBA" id="ARBA00022697"/>
    </source>
</evidence>
<dbReference type="InterPro" id="IPR012280">
    <property type="entry name" value="Semialdhyde_DH_dimer_dom"/>
</dbReference>
<dbReference type="InterPro" id="IPR011534">
    <property type="entry name" value="Asp_ADH_gamma-type"/>
</dbReference>
<dbReference type="Pfam" id="PF01118">
    <property type="entry name" value="Semialdhyde_dh"/>
    <property type="match status" value="1"/>
</dbReference>
<dbReference type="UniPathway" id="UPA00050">
    <property type="reaction ID" value="UER00463"/>
</dbReference>
<evidence type="ECO:0000256" key="1">
    <source>
        <dbReference type="ARBA" id="ARBA00002492"/>
    </source>
</evidence>
<dbReference type="GO" id="GO:0019877">
    <property type="term" value="P:diaminopimelate biosynthetic process"/>
    <property type="evidence" value="ECO:0007669"/>
    <property type="project" value="UniProtKB-UniRule"/>
</dbReference>
<feature type="binding site" evidence="16">
    <location>
        <begin position="167"/>
        <end position="168"/>
    </location>
    <ligand>
        <name>NADP(+)</name>
        <dbReference type="ChEBI" id="CHEBI:58349"/>
    </ligand>
</feature>
<dbReference type="PIRSF" id="PIRSF000148">
    <property type="entry name" value="ASA_dh"/>
    <property type="match status" value="1"/>
</dbReference>
<evidence type="ECO:0000256" key="8">
    <source>
        <dbReference type="ARBA" id="ARBA00022605"/>
    </source>
</evidence>
<feature type="binding site" evidence="16">
    <location>
        <position position="75"/>
    </location>
    <ligand>
        <name>NADP(+)</name>
        <dbReference type="ChEBI" id="CHEBI:58349"/>
    </ligand>
</feature>
<feature type="binding site" evidence="16">
    <location>
        <position position="104"/>
    </location>
    <ligand>
        <name>phosphate</name>
        <dbReference type="ChEBI" id="CHEBI:43474"/>
    </ligand>
</feature>
<dbReference type="RefSeq" id="WP_158341126.1">
    <property type="nucleotide sequence ID" value="NZ_CP029161.1"/>
</dbReference>
<evidence type="ECO:0000256" key="17">
    <source>
        <dbReference type="PIRSR" id="PIRSR000148-1"/>
    </source>
</evidence>
<dbReference type="GO" id="GO:0004073">
    <property type="term" value="F:aspartate-semialdehyde dehydrogenase activity"/>
    <property type="evidence" value="ECO:0007669"/>
    <property type="project" value="UniProtKB-UniRule"/>
</dbReference>
<evidence type="ECO:0000259" key="18">
    <source>
        <dbReference type="SMART" id="SM00859"/>
    </source>
</evidence>
<comment type="pathway">
    <text evidence="3 16">Amino-acid biosynthesis; L-lysine biosynthesis via DAP pathway; (S)-tetrahydrodipicolinate from L-aspartate: step 2/4.</text>
</comment>
<dbReference type="PANTHER" id="PTHR46278:SF4">
    <property type="entry name" value="ASPARTATE-SEMIALDEHYDE DEHYDROGENASE"/>
    <property type="match status" value="1"/>
</dbReference>
<feature type="binding site" evidence="16">
    <location>
        <position position="246"/>
    </location>
    <ligand>
        <name>phosphate</name>
        <dbReference type="ChEBI" id="CHEBI:43474"/>
    </ligand>
</feature>
<keyword evidence="14 16" id="KW-0486">Methionine biosynthesis</keyword>
<comment type="caution">
    <text evidence="16">Lacks conserved residue(s) required for the propagation of feature annotation.</text>
</comment>
<dbReference type="GO" id="GO:0009089">
    <property type="term" value="P:lysine biosynthetic process via diaminopimelate"/>
    <property type="evidence" value="ECO:0007669"/>
    <property type="project" value="UniProtKB-UniRule"/>
</dbReference>
<dbReference type="Proteomes" id="UP000244884">
    <property type="component" value="Chromosome"/>
</dbReference>
<evidence type="ECO:0000256" key="5">
    <source>
        <dbReference type="ARBA" id="ARBA00010584"/>
    </source>
</evidence>
<feature type="binding site" evidence="16">
    <location>
        <position position="272"/>
    </location>
    <ligand>
        <name>substrate</name>
    </ligand>
</feature>
<comment type="catalytic activity">
    <reaction evidence="15 16">
        <text>L-aspartate 4-semialdehyde + phosphate + NADP(+) = 4-phospho-L-aspartate + NADPH + H(+)</text>
        <dbReference type="Rhea" id="RHEA:24284"/>
        <dbReference type="ChEBI" id="CHEBI:15378"/>
        <dbReference type="ChEBI" id="CHEBI:43474"/>
        <dbReference type="ChEBI" id="CHEBI:57535"/>
        <dbReference type="ChEBI" id="CHEBI:57783"/>
        <dbReference type="ChEBI" id="CHEBI:58349"/>
        <dbReference type="ChEBI" id="CHEBI:537519"/>
        <dbReference type="EC" id="1.2.1.11"/>
    </reaction>
</comment>
<evidence type="ECO:0000256" key="11">
    <source>
        <dbReference type="ARBA" id="ARBA00022915"/>
    </source>
</evidence>
<evidence type="ECO:0000313" key="20">
    <source>
        <dbReference type="Proteomes" id="UP000244884"/>
    </source>
</evidence>
<dbReference type="SMART" id="SM00859">
    <property type="entry name" value="Semialdhyde_dh"/>
    <property type="match status" value="1"/>
</dbReference>
<evidence type="ECO:0000256" key="6">
    <source>
        <dbReference type="ARBA" id="ARBA00011738"/>
    </source>
</evidence>
<dbReference type="GO" id="GO:0071266">
    <property type="term" value="P:'de novo' L-methionine biosynthetic process"/>
    <property type="evidence" value="ECO:0007669"/>
    <property type="project" value="UniProtKB-UniRule"/>
</dbReference>
<keyword evidence="13 16" id="KW-0457">Lysine biosynthesis</keyword>
<dbReference type="UniPathway" id="UPA00051">
    <property type="reaction ID" value="UER00464"/>
</dbReference>
<feature type="active site" description="Proton acceptor" evidence="16 17">
    <location>
        <position position="279"/>
    </location>
</feature>
<dbReference type="InterPro" id="IPR036291">
    <property type="entry name" value="NAD(P)-bd_dom_sf"/>
</dbReference>
<evidence type="ECO:0000256" key="16">
    <source>
        <dbReference type="HAMAP-Rule" id="MF_02121"/>
    </source>
</evidence>
<accession>A0A2U8DEU2</accession>
<dbReference type="CDD" id="cd02314">
    <property type="entry name" value="VcASADH1_like_N"/>
    <property type="match status" value="1"/>
</dbReference>
<dbReference type="GO" id="GO:0046983">
    <property type="term" value="F:protein dimerization activity"/>
    <property type="evidence" value="ECO:0007669"/>
    <property type="project" value="InterPro"/>
</dbReference>
<feature type="binding site" evidence="16">
    <location>
        <position position="355"/>
    </location>
    <ligand>
        <name>NADP(+)</name>
        <dbReference type="ChEBI" id="CHEBI:58349"/>
    </ligand>
</feature>
<keyword evidence="11 16" id="KW-0220">Diaminopimelate biosynthesis</keyword>
<feature type="binding site" evidence="16">
    <location>
        <position position="164"/>
    </location>
    <ligand>
        <name>substrate</name>
    </ligand>
</feature>
<sequence>MIKSVGFIGWRGMVGSVLINRMIIKNDFSKIIPTFFSTSQVGNDGPIINNVIFRNLKNAYDINLLSEMDIIITCQGSMYTELTYSKLRQNGWSGYWIDASSSLRMNKDALIVLDPVNSSLINNSLNKGIKTFVGGNCTVSLMLMALGGLFEKKLIEWISVSTYQAASGAGANYIMELLKQMGFLYNSVSKYLSNQSFSILDIDKKITESINKKNFPLKNFSVPLAASVIPWIDAKMENGQTREEWKGQKETNKILGLDKESHQIIIDGICVRISSIRCHSQVFTIKLKRNISLENIEEIISHHNKWVKVIPNDIEATLLKLTPSSVTGTLNIPIGRLRKLNIGSKYLSAFTVGDQLLWGAAEPLRRMLNFLIDL</sequence>
<evidence type="ECO:0000256" key="7">
    <source>
        <dbReference type="ARBA" id="ARBA00013120"/>
    </source>
</evidence>
<dbReference type="PANTHER" id="PTHR46278">
    <property type="entry name" value="DEHYDROGENASE, PUTATIVE-RELATED"/>
    <property type="match status" value="1"/>
</dbReference>
<feature type="domain" description="Semialdehyde dehydrogenase NAD-binding" evidence="18">
    <location>
        <begin position="4"/>
        <end position="124"/>
    </location>
</feature>
<dbReference type="NCBIfam" id="TIGR01745">
    <property type="entry name" value="asd_gamma"/>
    <property type="match status" value="1"/>
</dbReference>
<dbReference type="GO" id="GO:0009088">
    <property type="term" value="P:threonine biosynthetic process"/>
    <property type="evidence" value="ECO:0007669"/>
    <property type="project" value="UniProtKB-UniRule"/>
</dbReference>
<reference evidence="19 20" key="1">
    <citation type="submission" date="2018-04" db="EMBL/GenBank/DDBJ databases">
        <title>Genome sequence of Buchnera aphidicola from Melaphis sacchari.</title>
        <authorList>
            <person name="Geib S.M."/>
            <person name="Palmer N.A."/>
            <person name="Sattler S.E."/>
            <person name="Sarath G."/>
        </authorList>
    </citation>
    <scope>NUCLEOTIDE SEQUENCE [LARGE SCALE GENOMIC DNA]</scope>
    <source>
        <strain evidence="19 20">LSU</strain>
    </source>
</reference>
<dbReference type="PROSITE" id="PS01103">
    <property type="entry name" value="ASD"/>
    <property type="match status" value="1"/>
</dbReference>
<dbReference type="Pfam" id="PF02774">
    <property type="entry name" value="Semialdhyde_dhC"/>
    <property type="match status" value="1"/>
</dbReference>
<dbReference type="EC" id="1.2.1.11" evidence="7 16"/>
<dbReference type="GO" id="GO:0050661">
    <property type="term" value="F:NADP binding"/>
    <property type="evidence" value="ECO:0007669"/>
    <property type="project" value="UniProtKB-UniRule"/>
</dbReference>
<keyword evidence="10 16" id="KW-0521">NADP</keyword>
<evidence type="ECO:0000256" key="15">
    <source>
        <dbReference type="ARBA" id="ARBA00047891"/>
    </source>
</evidence>
<dbReference type="EMBL" id="CP029161">
    <property type="protein sequence ID" value="AWH90356.1"/>
    <property type="molecule type" value="Genomic_DNA"/>
</dbReference>
<dbReference type="InterPro" id="IPR000319">
    <property type="entry name" value="Asp-semialdehyde_DH_CS"/>
</dbReference>
<dbReference type="Gene3D" id="3.30.360.10">
    <property type="entry name" value="Dihydrodipicolinate Reductase, domain 2"/>
    <property type="match status" value="1"/>
</dbReference>
<evidence type="ECO:0000313" key="19">
    <source>
        <dbReference type="EMBL" id="AWH90356.1"/>
    </source>
</evidence>
<proteinExistence type="inferred from homology"/>
<keyword evidence="12 16" id="KW-0560">Oxidoreductase</keyword>
<organism evidence="19 20">
    <name type="scientific">Buchnera aphidicola</name>
    <name type="common">Melanaphis sacchari</name>
    <dbReference type="NCBI Taxonomy" id="2173854"/>
    <lineage>
        <taxon>Bacteria</taxon>
        <taxon>Pseudomonadati</taxon>
        <taxon>Pseudomonadota</taxon>
        <taxon>Gammaproteobacteria</taxon>
        <taxon>Enterobacterales</taxon>
        <taxon>Erwiniaceae</taxon>
        <taxon>Buchnera</taxon>
    </lineage>
</organism>